<keyword evidence="5 10" id="KW-0479">Metal-binding</keyword>
<name>A0A2R5HJZ1_9LACT</name>
<keyword evidence="6 10" id="KW-0274">FAD</keyword>
<keyword evidence="4 10" id="KW-0808">Transferase</keyword>
<comment type="caution">
    <text evidence="12">The sequence shown here is derived from an EMBL/GenBank/DDBJ whole genome shotgun (WGS) entry which is preliminary data.</text>
</comment>
<comment type="catalytic activity">
    <reaction evidence="9 10">
        <text>L-threonyl-[protein] + FAD = FMN-L-threonyl-[protein] + AMP + H(+)</text>
        <dbReference type="Rhea" id="RHEA:36847"/>
        <dbReference type="Rhea" id="RHEA-COMP:11060"/>
        <dbReference type="Rhea" id="RHEA-COMP:11061"/>
        <dbReference type="ChEBI" id="CHEBI:15378"/>
        <dbReference type="ChEBI" id="CHEBI:30013"/>
        <dbReference type="ChEBI" id="CHEBI:57692"/>
        <dbReference type="ChEBI" id="CHEBI:74257"/>
        <dbReference type="ChEBI" id="CHEBI:456215"/>
        <dbReference type="EC" id="2.7.1.180"/>
    </reaction>
</comment>
<accession>A0A2R5HJZ1</accession>
<protein>
    <recommendedName>
        <fullName evidence="2 10">FAD:protein FMN transferase</fullName>
        <ecNumber evidence="1 10">2.7.1.180</ecNumber>
    </recommendedName>
    <alternativeName>
        <fullName evidence="8 10">Flavin transferase</fullName>
    </alternativeName>
</protein>
<evidence type="ECO:0000256" key="2">
    <source>
        <dbReference type="ARBA" id="ARBA00016337"/>
    </source>
</evidence>
<evidence type="ECO:0000256" key="10">
    <source>
        <dbReference type="PIRNR" id="PIRNR006268"/>
    </source>
</evidence>
<dbReference type="Pfam" id="PF02424">
    <property type="entry name" value="ApbE"/>
    <property type="match status" value="1"/>
</dbReference>
<dbReference type="InterPro" id="IPR024932">
    <property type="entry name" value="ApbE"/>
</dbReference>
<evidence type="ECO:0000256" key="11">
    <source>
        <dbReference type="PIRSR" id="PIRSR006268-2"/>
    </source>
</evidence>
<reference evidence="12 13" key="1">
    <citation type="journal article" date="2018" name="Genome Announc.">
        <title>Draft Genome Sequence of Lactococcus sp. Strain NtB2 (JCM 32569), Isolated from the Gut of the Higher Termite Nasutitermes takasagoensis.</title>
        <authorList>
            <person name="Noda S."/>
            <person name="Aihara C."/>
            <person name="Yuki M."/>
            <person name="Ohkuma M."/>
        </authorList>
    </citation>
    <scope>NUCLEOTIDE SEQUENCE [LARGE SCALE GENOMIC DNA]</scope>
    <source>
        <strain evidence="12 13">NtB2</strain>
    </source>
</reference>
<dbReference type="EC" id="2.7.1.180" evidence="1 10"/>
<dbReference type="AlphaFoldDB" id="A0A2R5HJZ1"/>
<dbReference type="GO" id="GO:0016740">
    <property type="term" value="F:transferase activity"/>
    <property type="evidence" value="ECO:0007669"/>
    <property type="project" value="UniProtKB-UniRule"/>
</dbReference>
<dbReference type="PIRSF" id="PIRSF006268">
    <property type="entry name" value="ApbE"/>
    <property type="match status" value="1"/>
</dbReference>
<keyword evidence="7 10" id="KW-0460">Magnesium</keyword>
<evidence type="ECO:0000313" key="13">
    <source>
        <dbReference type="Proteomes" id="UP000245021"/>
    </source>
</evidence>
<evidence type="ECO:0000256" key="6">
    <source>
        <dbReference type="ARBA" id="ARBA00022827"/>
    </source>
</evidence>
<evidence type="ECO:0000313" key="12">
    <source>
        <dbReference type="EMBL" id="GBG96731.1"/>
    </source>
</evidence>
<dbReference type="PANTHER" id="PTHR30040">
    <property type="entry name" value="THIAMINE BIOSYNTHESIS LIPOPROTEIN APBE"/>
    <property type="match status" value="1"/>
</dbReference>
<dbReference type="OrthoDB" id="9778595at2"/>
<dbReference type="Proteomes" id="UP000245021">
    <property type="component" value="Unassembled WGS sequence"/>
</dbReference>
<proteinExistence type="inferred from homology"/>
<evidence type="ECO:0000256" key="8">
    <source>
        <dbReference type="ARBA" id="ARBA00031306"/>
    </source>
</evidence>
<dbReference type="InterPro" id="IPR003374">
    <property type="entry name" value="ApbE-like_sf"/>
</dbReference>
<dbReference type="SUPFAM" id="SSF143631">
    <property type="entry name" value="ApbE-like"/>
    <property type="match status" value="1"/>
</dbReference>
<feature type="binding site" evidence="11">
    <location>
        <position position="269"/>
    </location>
    <ligand>
        <name>Mg(2+)</name>
        <dbReference type="ChEBI" id="CHEBI:18420"/>
    </ligand>
</feature>
<comment type="similarity">
    <text evidence="10">Belongs to the ApbE family.</text>
</comment>
<keyword evidence="3 10" id="KW-0285">Flavoprotein</keyword>
<dbReference type="EMBL" id="BFFO01000004">
    <property type="protein sequence ID" value="GBG96731.1"/>
    <property type="molecule type" value="Genomic_DNA"/>
</dbReference>
<evidence type="ECO:0000256" key="4">
    <source>
        <dbReference type="ARBA" id="ARBA00022679"/>
    </source>
</evidence>
<evidence type="ECO:0000256" key="5">
    <source>
        <dbReference type="ARBA" id="ARBA00022723"/>
    </source>
</evidence>
<gene>
    <name evidence="12" type="primary">apbE_1</name>
    <name evidence="12" type="ORF">NtB2_00855</name>
</gene>
<keyword evidence="12" id="KW-0449">Lipoprotein</keyword>
<sequence>MKQASRQVQMMGTTIDLLFEAEEGLLEALLDEAIERLKLYNHRFSANDADSELSAINQAAGLNAVSVQGELYELIKKGKEESLAEPSNLDIALGPVVQSWRIGFDDARKPSEQEIEQALKLTDPEQIQLNDAEQSVFLARSGMKIDLGALAKGYIADLLMAWLKTRPVQSALINLGGNVLVYGDNSKQPDGLWWIGLQAPGSKRGQHMGLIPIQNASLVTSGIYERQFELDGQCYHHIFDRKTGQPIETEMASLTIQASSSLACEIWSSRLFGLDLWTAMSTINAVPDIEGIIVLKNQKILLSDGMKNKFQALPE</sequence>
<feature type="binding site" evidence="11">
    <location>
        <position position="149"/>
    </location>
    <ligand>
        <name>Mg(2+)</name>
        <dbReference type="ChEBI" id="CHEBI:18420"/>
    </ligand>
</feature>
<comment type="cofactor">
    <cofactor evidence="11">
        <name>Mg(2+)</name>
        <dbReference type="ChEBI" id="CHEBI:18420"/>
    </cofactor>
    <cofactor evidence="11">
        <name>Mn(2+)</name>
        <dbReference type="ChEBI" id="CHEBI:29035"/>
    </cofactor>
    <text evidence="11">Magnesium. Can also use manganese.</text>
</comment>
<dbReference type="RefSeq" id="WP_109245702.1">
    <property type="nucleotide sequence ID" value="NZ_BFFO01000004.1"/>
</dbReference>
<evidence type="ECO:0000256" key="7">
    <source>
        <dbReference type="ARBA" id="ARBA00022842"/>
    </source>
</evidence>
<dbReference type="PANTHER" id="PTHR30040:SF2">
    <property type="entry name" value="FAD:PROTEIN FMN TRANSFERASE"/>
    <property type="match status" value="1"/>
</dbReference>
<dbReference type="Gene3D" id="3.10.520.10">
    <property type="entry name" value="ApbE-like domains"/>
    <property type="match status" value="1"/>
</dbReference>
<organism evidence="12 13">
    <name type="scientific">Lactococcus termiticola</name>
    <dbReference type="NCBI Taxonomy" id="2169526"/>
    <lineage>
        <taxon>Bacteria</taxon>
        <taxon>Bacillati</taxon>
        <taxon>Bacillota</taxon>
        <taxon>Bacilli</taxon>
        <taxon>Lactobacillales</taxon>
        <taxon>Streptococcaceae</taxon>
        <taxon>Lactococcus</taxon>
    </lineage>
</organism>
<keyword evidence="13" id="KW-1185">Reference proteome</keyword>
<dbReference type="GO" id="GO:0046872">
    <property type="term" value="F:metal ion binding"/>
    <property type="evidence" value="ECO:0007669"/>
    <property type="project" value="UniProtKB-UniRule"/>
</dbReference>
<evidence type="ECO:0000256" key="3">
    <source>
        <dbReference type="ARBA" id="ARBA00022630"/>
    </source>
</evidence>
<evidence type="ECO:0000256" key="1">
    <source>
        <dbReference type="ARBA" id="ARBA00011955"/>
    </source>
</evidence>
<evidence type="ECO:0000256" key="9">
    <source>
        <dbReference type="ARBA" id="ARBA00048540"/>
    </source>
</evidence>